<evidence type="ECO:0000259" key="1">
    <source>
        <dbReference type="PROSITE" id="PS50965"/>
    </source>
</evidence>
<name>A0A6N3B2K9_9ACTN</name>
<gene>
    <name evidence="2" type="ORF">CILFYP54_00393</name>
</gene>
<accession>A0A6N3B2K9</accession>
<dbReference type="PROSITE" id="PS50965">
    <property type="entry name" value="NERD"/>
    <property type="match status" value="1"/>
</dbReference>
<dbReference type="EMBL" id="CACRTN010000012">
    <property type="protein sequence ID" value="VYT96076.1"/>
    <property type="molecule type" value="Genomic_DNA"/>
</dbReference>
<evidence type="ECO:0000313" key="2">
    <source>
        <dbReference type="EMBL" id="VYT96076.1"/>
    </source>
</evidence>
<protein>
    <submittedName>
        <fullName evidence="2">Nuclease-related domain protein</fullName>
    </submittedName>
</protein>
<feature type="domain" description="NERD" evidence="1">
    <location>
        <begin position="28"/>
        <end position="150"/>
    </location>
</feature>
<reference evidence="2" key="1">
    <citation type="submission" date="2019-11" db="EMBL/GenBank/DDBJ databases">
        <authorList>
            <person name="Feng L."/>
        </authorList>
    </citation>
    <scope>NUCLEOTIDE SEQUENCE</scope>
    <source>
        <strain evidence="2">CintestinalisLFYP54</strain>
    </source>
</reference>
<dbReference type="InterPro" id="IPR011528">
    <property type="entry name" value="NERD"/>
</dbReference>
<sequence length="221" mass="25100">MSLYNIVRGHQPVSTFLSMVAHGESLDSGNAGEYLCAYAIEHSGLSPATHPYRNLVVPTGPRSKLETTEIDVVMLHPTGIYVIESKNYSGWVFGRADQRNWTVCLNRNTKERVPNPIRQNEGHIAALMRLLDLPRDAFVSLVVFSERCELKRVPDDTDDVLVLHRDRLVGRVRRLIGRRDARFDAAQVESIAHALDVLAEESSVEERRRHAERVKEEMPHQ</sequence>
<organism evidence="2">
    <name type="scientific">Collinsella intestinalis</name>
    <dbReference type="NCBI Taxonomy" id="147207"/>
    <lineage>
        <taxon>Bacteria</taxon>
        <taxon>Bacillati</taxon>
        <taxon>Actinomycetota</taxon>
        <taxon>Coriobacteriia</taxon>
        <taxon>Coriobacteriales</taxon>
        <taxon>Coriobacteriaceae</taxon>
        <taxon>Collinsella</taxon>
    </lineage>
</organism>
<dbReference type="AlphaFoldDB" id="A0A6N3B2K9"/>
<proteinExistence type="predicted"/>
<dbReference type="Pfam" id="PF08378">
    <property type="entry name" value="NERD"/>
    <property type="match status" value="1"/>
</dbReference>